<sequence length="98" mass="10678">MMLDGLGETQQTQQFPLYDLELSDDGSSLLISEPEKRQVSCPGRRRTSGIRQRQGSSASSTQVPPSVASNGLQRAHSSPLPAYPVSIRQQLAIIKQVN</sequence>
<feature type="compositionally biased region" description="Polar residues" evidence="1">
    <location>
        <begin position="49"/>
        <end position="76"/>
    </location>
</feature>
<organism evidence="2 3">
    <name type="scientific">Wuchereria bancrofti</name>
    <dbReference type="NCBI Taxonomy" id="6293"/>
    <lineage>
        <taxon>Eukaryota</taxon>
        <taxon>Metazoa</taxon>
        <taxon>Ecdysozoa</taxon>
        <taxon>Nematoda</taxon>
        <taxon>Chromadorea</taxon>
        <taxon>Rhabditida</taxon>
        <taxon>Spirurina</taxon>
        <taxon>Spiruromorpha</taxon>
        <taxon>Filarioidea</taxon>
        <taxon>Onchocercidae</taxon>
        <taxon>Wuchereria</taxon>
    </lineage>
</organism>
<evidence type="ECO:0000313" key="2">
    <source>
        <dbReference type="EMBL" id="EJW82845.1"/>
    </source>
</evidence>
<protein>
    <submittedName>
        <fullName evidence="2">Uncharacterized protein</fullName>
    </submittedName>
</protein>
<reference evidence="3" key="1">
    <citation type="submission" date="2012-08" db="EMBL/GenBank/DDBJ databases">
        <title>The Genome Sequence of Wuchereria bancrofti.</title>
        <authorList>
            <person name="Nutman T.B."/>
            <person name="Fink D.L."/>
            <person name="Russ C."/>
            <person name="Young S."/>
            <person name="Zeng Q."/>
            <person name="Koehrsen M."/>
            <person name="Alvarado L."/>
            <person name="Berlin A."/>
            <person name="Chapman S.B."/>
            <person name="Chen Z."/>
            <person name="Freedman E."/>
            <person name="Gellesch M."/>
            <person name="Goldberg J."/>
            <person name="Griggs A."/>
            <person name="Gujja S."/>
            <person name="Heilman E.R."/>
            <person name="Heiman D."/>
            <person name="Hepburn T."/>
            <person name="Howarth C."/>
            <person name="Jen D."/>
            <person name="Larson L."/>
            <person name="Lewis B."/>
            <person name="Mehta T."/>
            <person name="Park D."/>
            <person name="Pearson M."/>
            <person name="Roberts A."/>
            <person name="Saif S."/>
            <person name="Shea T."/>
            <person name="Shenoy N."/>
            <person name="Sisk P."/>
            <person name="Stolte C."/>
            <person name="Sykes S."/>
            <person name="Walk T."/>
            <person name="White J."/>
            <person name="Yandava C."/>
            <person name="Haas B."/>
            <person name="Henn M.R."/>
            <person name="Nusbaum C."/>
            <person name="Birren B."/>
        </authorList>
    </citation>
    <scope>NUCLEOTIDE SEQUENCE [LARGE SCALE GENOMIC DNA]</scope>
    <source>
        <strain evidence="3">NA</strain>
    </source>
</reference>
<feature type="region of interest" description="Disordered" evidence="1">
    <location>
        <begin position="26"/>
        <end position="81"/>
    </location>
</feature>
<comment type="caution">
    <text evidence="2">The sequence shown here is derived from an EMBL/GenBank/DDBJ whole genome shotgun (WGS) entry which is preliminary data.</text>
</comment>
<accession>J9B726</accession>
<evidence type="ECO:0000313" key="3">
    <source>
        <dbReference type="Proteomes" id="UP000004810"/>
    </source>
</evidence>
<gene>
    <name evidence="2" type="ORF">WUBG_06244</name>
</gene>
<evidence type="ECO:0000256" key="1">
    <source>
        <dbReference type="SAM" id="MobiDB-lite"/>
    </source>
</evidence>
<dbReference type="AlphaFoldDB" id="J9B726"/>
<proteinExistence type="predicted"/>
<dbReference type="Proteomes" id="UP000004810">
    <property type="component" value="Unassembled WGS sequence"/>
</dbReference>
<dbReference type="EMBL" id="ADBV01002598">
    <property type="protein sequence ID" value="EJW82845.1"/>
    <property type="molecule type" value="Genomic_DNA"/>
</dbReference>
<name>J9B726_WUCBA</name>